<name>A0A8J6TS65_9FIRM</name>
<protein>
    <recommendedName>
        <fullName evidence="3">Phage tail protein</fullName>
    </recommendedName>
</protein>
<reference evidence="1" key="1">
    <citation type="submission" date="2020-08" db="EMBL/GenBank/DDBJ databases">
        <title>Genome public.</title>
        <authorList>
            <person name="Liu C."/>
            <person name="Sun Q."/>
        </authorList>
    </citation>
    <scope>NUCLEOTIDE SEQUENCE</scope>
    <source>
        <strain evidence="1">NSJ-15</strain>
    </source>
</reference>
<gene>
    <name evidence="1" type="ORF">H8702_13315</name>
</gene>
<dbReference type="AlphaFoldDB" id="A0A8J6TS65"/>
<evidence type="ECO:0000313" key="1">
    <source>
        <dbReference type="EMBL" id="MBC8612071.1"/>
    </source>
</evidence>
<dbReference type="RefSeq" id="WP_187536893.1">
    <property type="nucleotide sequence ID" value="NZ_JACRTL010000012.1"/>
</dbReference>
<dbReference type="Gene3D" id="2.40.30.200">
    <property type="match status" value="1"/>
</dbReference>
<organism evidence="1 2">
    <name type="scientific">Massiliimalia timonensis</name>
    <dbReference type="NCBI Taxonomy" id="1987501"/>
    <lineage>
        <taxon>Bacteria</taxon>
        <taxon>Bacillati</taxon>
        <taxon>Bacillota</taxon>
        <taxon>Clostridia</taxon>
        <taxon>Eubacteriales</taxon>
        <taxon>Oscillospiraceae</taxon>
        <taxon>Massiliimalia</taxon>
    </lineage>
</organism>
<evidence type="ECO:0008006" key="3">
    <source>
        <dbReference type="Google" id="ProtNLM"/>
    </source>
</evidence>
<dbReference type="EMBL" id="JACRTL010000012">
    <property type="protein sequence ID" value="MBC8612071.1"/>
    <property type="molecule type" value="Genomic_DNA"/>
</dbReference>
<proteinExistence type="predicted"/>
<accession>A0A8J6TS65</accession>
<sequence>MINFFTFDGQSSADFGVYISGGGTYNAPERDVTTYSVPGRNGDLIVDNGRFSNITVSYEAFIVRDFSKNAERLRLWLKSKHGYKRLEDSYHTDFFRMAYLSSTLDFSTGFLNWNASFTVNFVCQPQRWLKSGEFPMTLSSTGAQLFNAYMPSLPLIKVYGNGAGTLVVNQTTVTVKSINGYLMLDSETQNAYKGTENQNMNIQAAEFPVLQNGSNIIGWSGGITKIEITPRWWTI</sequence>
<dbReference type="Proteomes" id="UP000632659">
    <property type="component" value="Unassembled WGS sequence"/>
</dbReference>
<evidence type="ECO:0000313" key="2">
    <source>
        <dbReference type="Proteomes" id="UP000632659"/>
    </source>
</evidence>
<keyword evidence="2" id="KW-1185">Reference proteome</keyword>
<comment type="caution">
    <text evidence="1">The sequence shown here is derived from an EMBL/GenBank/DDBJ whole genome shotgun (WGS) entry which is preliminary data.</text>
</comment>